<sequence length="67" mass="7288">MITELFPGSDGIARSARIRTSTNVVTRPVAKLVPLEPAMVNNGRGAPPSGGGCRRRKRGFCRQHERT</sequence>
<comment type="caution">
    <text evidence="3">The sequence shown here is derived from an EMBL/GenBank/DDBJ whole genome shotgun (WGS) entry which is preliminary data.</text>
</comment>
<organism evidence="3 4">
    <name type="scientific">Trichinella papuae</name>
    <dbReference type="NCBI Taxonomy" id="268474"/>
    <lineage>
        <taxon>Eukaryota</taxon>
        <taxon>Metazoa</taxon>
        <taxon>Ecdysozoa</taxon>
        <taxon>Nematoda</taxon>
        <taxon>Enoplea</taxon>
        <taxon>Dorylaimia</taxon>
        <taxon>Trichinellida</taxon>
        <taxon>Trichinellidae</taxon>
        <taxon>Trichinella</taxon>
    </lineage>
</organism>
<accession>A0A0V1MTC2</accession>
<protein>
    <recommendedName>
        <fullName evidence="2">DUF5641 domain-containing protein</fullName>
    </recommendedName>
</protein>
<dbReference type="AlphaFoldDB" id="A0A0V1MTC2"/>
<evidence type="ECO:0000256" key="1">
    <source>
        <dbReference type="SAM" id="MobiDB-lite"/>
    </source>
</evidence>
<evidence type="ECO:0000313" key="4">
    <source>
        <dbReference type="Proteomes" id="UP000054843"/>
    </source>
</evidence>
<dbReference type="Pfam" id="PF18701">
    <property type="entry name" value="DUF5641"/>
    <property type="match status" value="1"/>
</dbReference>
<gene>
    <name evidence="3" type="ORF">T10_6915</name>
</gene>
<proteinExistence type="predicted"/>
<dbReference type="InterPro" id="IPR040676">
    <property type="entry name" value="DUF5641"/>
</dbReference>
<dbReference type="EMBL" id="JYDO01000043">
    <property type="protein sequence ID" value="KRZ75048.1"/>
    <property type="molecule type" value="Genomic_DNA"/>
</dbReference>
<feature type="domain" description="DUF5641" evidence="2">
    <location>
        <begin position="2"/>
        <end position="35"/>
    </location>
</feature>
<dbReference type="Proteomes" id="UP000054843">
    <property type="component" value="Unassembled WGS sequence"/>
</dbReference>
<keyword evidence="4" id="KW-1185">Reference proteome</keyword>
<name>A0A0V1MTC2_9BILA</name>
<evidence type="ECO:0000259" key="2">
    <source>
        <dbReference type="Pfam" id="PF18701"/>
    </source>
</evidence>
<evidence type="ECO:0000313" key="3">
    <source>
        <dbReference type="EMBL" id="KRZ75048.1"/>
    </source>
</evidence>
<feature type="region of interest" description="Disordered" evidence="1">
    <location>
        <begin position="39"/>
        <end position="67"/>
    </location>
</feature>
<reference evidence="3 4" key="1">
    <citation type="submission" date="2015-01" db="EMBL/GenBank/DDBJ databases">
        <title>Evolution of Trichinella species and genotypes.</title>
        <authorList>
            <person name="Korhonen P.K."/>
            <person name="Edoardo P."/>
            <person name="Giuseppe L.R."/>
            <person name="Gasser R.B."/>
        </authorList>
    </citation>
    <scope>NUCLEOTIDE SEQUENCE [LARGE SCALE GENOMIC DNA]</scope>
    <source>
        <strain evidence="3">ISS1980</strain>
    </source>
</reference>